<dbReference type="EMBL" id="BQNB010016927">
    <property type="protein sequence ID" value="GJT57400.1"/>
    <property type="molecule type" value="Genomic_DNA"/>
</dbReference>
<evidence type="ECO:0000313" key="2">
    <source>
        <dbReference type="Proteomes" id="UP001151760"/>
    </source>
</evidence>
<evidence type="ECO:0000313" key="1">
    <source>
        <dbReference type="EMBL" id="GJT57400.1"/>
    </source>
</evidence>
<reference evidence="1" key="1">
    <citation type="journal article" date="2022" name="Int. J. Mol. Sci.">
        <title>Draft Genome of Tanacetum Coccineum: Genomic Comparison of Closely Related Tanacetum-Family Plants.</title>
        <authorList>
            <person name="Yamashiro T."/>
            <person name="Shiraishi A."/>
            <person name="Nakayama K."/>
            <person name="Satake H."/>
        </authorList>
    </citation>
    <scope>NUCLEOTIDE SEQUENCE</scope>
</reference>
<organism evidence="1 2">
    <name type="scientific">Tanacetum coccineum</name>
    <dbReference type="NCBI Taxonomy" id="301880"/>
    <lineage>
        <taxon>Eukaryota</taxon>
        <taxon>Viridiplantae</taxon>
        <taxon>Streptophyta</taxon>
        <taxon>Embryophyta</taxon>
        <taxon>Tracheophyta</taxon>
        <taxon>Spermatophyta</taxon>
        <taxon>Magnoliopsida</taxon>
        <taxon>eudicotyledons</taxon>
        <taxon>Gunneridae</taxon>
        <taxon>Pentapetalae</taxon>
        <taxon>asterids</taxon>
        <taxon>campanulids</taxon>
        <taxon>Asterales</taxon>
        <taxon>Asteraceae</taxon>
        <taxon>Asteroideae</taxon>
        <taxon>Anthemideae</taxon>
        <taxon>Anthemidinae</taxon>
        <taxon>Tanacetum</taxon>
    </lineage>
</organism>
<comment type="caution">
    <text evidence="1">The sequence shown here is derived from an EMBL/GenBank/DDBJ whole genome shotgun (WGS) entry which is preliminary data.</text>
</comment>
<protein>
    <submittedName>
        <fullName evidence="1">Uncharacterized protein</fullName>
    </submittedName>
</protein>
<gene>
    <name evidence="1" type="ORF">Tco_0992454</name>
</gene>
<reference evidence="1" key="2">
    <citation type="submission" date="2022-01" db="EMBL/GenBank/DDBJ databases">
        <authorList>
            <person name="Yamashiro T."/>
            <person name="Shiraishi A."/>
            <person name="Satake H."/>
            <person name="Nakayama K."/>
        </authorList>
    </citation>
    <scope>NUCLEOTIDE SEQUENCE</scope>
</reference>
<accession>A0ABQ5F2B9</accession>
<name>A0ABQ5F2B9_9ASTR</name>
<dbReference type="Proteomes" id="UP001151760">
    <property type="component" value="Unassembled WGS sequence"/>
</dbReference>
<proteinExistence type="predicted"/>
<keyword evidence="2" id="KW-1185">Reference proteome</keyword>
<sequence length="194" mass="21831">MMGSSYQERCSVQTLLDSQRHQIFLNLHYPKPQKMKSKENTVEKIVALTAHYVKRLWDEAHVSIPSCDPPQSGEDRMKLIELMNLCAQEDASKQGRKIVDLDADSEVTLVDETQEMNDDNLMFDTSMLEEHEKDVAEKEVSTVNPVTTAGEVVTTANVVVSTVNAPITTIDEFTLAQTLLLQQLQLQDPRLEGL</sequence>